<dbReference type="OrthoDB" id="6565796at2"/>
<gene>
    <name evidence="8" type="ORF">EC847_105239</name>
</gene>
<dbReference type="Gene3D" id="3.30.1890.10">
    <property type="entry name" value="FepE-like"/>
    <property type="match status" value="1"/>
</dbReference>
<evidence type="ECO:0000256" key="3">
    <source>
        <dbReference type="ARBA" id="ARBA00022692"/>
    </source>
</evidence>
<dbReference type="GO" id="GO:0004713">
    <property type="term" value="F:protein tyrosine kinase activity"/>
    <property type="evidence" value="ECO:0007669"/>
    <property type="project" value="TreeGrafter"/>
</dbReference>
<protein>
    <submittedName>
        <fullName evidence="8">LPS O-antigen subunit length determinant protein (WzzB/FepE family)</fullName>
    </submittedName>
</protein>
<evidence type="ECO:0000313" key="9">
    <source>
        <dbReference type="Proteomes" id="UP000295530"/>
    </source>
</evidence>
<keyword evidence="3 6" id="KW-0812">Transmembrane</keyword>
<evidence type="ECO:0000256" key="4">
    <source>
        <dbReference type="ARBA" id="ARBA00022989"/>
    </source>
</evidence>
<evidence type="ECO:0000256" key="5">
    <source>
        <dbReference type="ARBA" id="ARBA00023136"/>
    </source>
</evidence>
<dbReference type="SUPFAM" id="SSF160355">
    <property type="entry name" value="Bacterial polysaccharide co-polymerase-like"/>
    <property type="match status" value="1"/>
</dbReference>
<organism evidence="8 9">
    <name type="scientific">Scandinavium goeteborgense</name>
    <dbReference type="NCBI Taxonomy" id="1851514"/>
    <lineage>
        <taxon>Bacteria</taxon>
        <taxon>Pseudomonadati</taxon>
        <taxon>Pseudomonadota</taxon>
        <taxon>Gammaproteobacteria</taxon>
        <taxon>Enterobacterales</taxon>
        <taxon>Enterobacteriaceae</taxon>
        <taxon>Scandinavium</taxon>
    </lineage>
</organism>
<dbReference type="GO" id="GO:0005886">
    <property type="term" value="C:plasma membrane"/>
    <property type="evidence" value="ECO:0007669"/>
    <property type="project" value="UniProtKB-SubCell"/>
</dbReference>
<evidence type="ECO:0000313" key="8">
    <source>
        <dbReference type="EMBL" id="TDN58602.1"/>
    </source>
</evidence>
<name>A0A4V3BPH9_SCAGO</name>
<reference evidence="8 9" key="1">
    <citation type="submission" date="2019-03" db="EMBL/GenBank/DDBJ databases">
        <title>Genomic analyses of the natural microbiome of Caenorhabditis elegans.</title>
        <authorList>
            <person name="Samuel B."/>
        </authorList>
    </citation>
    <scope>NUCLEOTIDE SEQUENCE [LARGE SCALE GENOMIC DNA]</scope>
    <source>
        <strain evidence="8 9">BIGb0156</strain>
    </source>
</reference>
<keyword evidence="5 6" id="KW-0472">Membrane</keyword>
<dbReference type="InterPro" id="IPR003856">
    <property type="entry name" value="LPS_length_determ_N"/>
</dbReference>
<dbReference type="RefSeq" id="WP_133461215.1">
    <property type="nucleotide sequence ID" value="NZ_SNVX01000005.1"/>
</dbReference>
<evidence type="ECO:0000256" key="6">
    <source>
        <dbReference type="SAM" id="Phobius"/>
    </source>
</evidence>
<proteinExistence type="predicted"/>
<keyword evidence="4 6" id="KW-1133">Transmembrane helix</keyword>
<sequence length="378" mass="42162">MSTMDIKPQPDAIIPFPRPENVPANGQEIDLLALVDILWRAKIRILGTVFCFALMALAISFFLPQKWTSSSVITPAERTQLVPLNTLIAKVQVLGVDINVDSGSIFNLFIKKFNASVMLEEFVKSSPQLMSQFEGVDVEPAELYRAVVAVSEKMKAVDDASNKKEPTTPYHSWTLSFTGPQPEETQSILAGYMKFVADKVVKQTMMNISETVEMKIQVEKQRLELDRAKLEYEKETKIKRLNYSLQVAKAAGINKPVYSNGQTIKDDPDFSVTLGTDGINKKLEIEKAMNDVSELNAEILNREYRLKQIEQLNIQDLQFPVVNYQLAPSLPVKKDGPGKSLIVLLAALLGGMMSCGVVLFQHARESRTAPLLLEEKTA</sequence>
<evidence type="ECO:0000259" key="7">
    <source>
        <dbReference type="Pfam" id="PF02706"/>
    </source>
</evidence>
<keyword evidence="9" id="KW-1185">Reference proteome</keyword>
<feature type="domain" description="Polysaccharide chain length determinant N-terminal" evidence="7">
    <location>
        <begin position="27"/>
        <end position="124"/>
    </location>
</feature>
<dbReference type="Pfam" id="PF02706">
    <property type="entry name" value="Wzz"/>
    <property type="match status" value="1"/>
</dbReference>
<dbReference type="PANTHER" id="PTHR32309:SF13">
    <property type="entry name" value="FERRIC ENTEROBACTIN TRANSPORT PROTEIN FEPE"/>
    <property type="match status" value="1"/>
</dbReference>
<evidence type="ECO:0000256" key="1">
    <source>
        <dbReference type="ARBA" id="ARBA00004651"/>
    </source>
</evidence>
<dbReference type="NCBIfam" id="NF007699">
    <property type="entry name" value="PRK10381.1"/>
    <property type="match status" value="1"/>
</dbReference>
<evidence type="ECO:0000256" key="2">
    <source>
        <dbReference type="ARBA" id="ARBA00022475"/>
    </source>
</evidence>
<dbReference type="EMBL" id="SNVX01000005">
    <property type="protein sequence ID" value="TDN58602.1"/>
    <property type="molecule type" value="Genomic_DNA"/>
</dbReference>
<comment type="subcellular location">
    <subcellularLocation>
        <location evidence="1">Cell membrane</location>
        <topology evidence="1">Multi-pass membrane protein</topology>
    </subcellularLocation>
</comment>
<dbReference type="Proteomes" id="UP000295530">
    <property type="component" value="Unassembled WGS sequence"/>
</dbReference>
<dbReference type="PANTHER" id="PTHR32309">
    <property type="entry name" value="TYROSINE-PROTEIN KINASE"/>
    <property type="match status" value="1"/>
</dbReference>
<dbReference type="InterPro" id="IPR050445">
    <property type="entry name" value="Bact_polysacc_biosynth/exp"/>
</dbReference>
<feature type="transmembrane region" description="Helical" evidence="6">
    <location>
        <begin position="341"/>
        <end position="360"/>
    </location>
</feature>
<feature type="transmembrane region" description="Helical" evidence="6">
    <location>
        <begin position="45"/>
        <end position="63"/>
    </location>
</feature>
<keyword evidence="2" id="KW-1003">Cell membrane</keyword>
<comment type="caution">
    <text evidence="8">The sequence shown here is derived from an EMBL/GenBank/DDBJ whole genome shotgun (WGS) entry which is preliminary data.</text>
</comment>
<dbReference type="AlphaFoldDB" id="A0A4V3BPH9"/>
<accession>A0A4V3BPH9</accession>